<dbReference type="PANTHER" id="PTHR22916:SF67">
    <property type="entry name" value="COLANIC ACID BIOSYNTHESIS GLYCOSYL TRANSFERASE WCAE-RELATED"/>
    <property type="match status" value="1"/>
</dbReference>
<dbReference type="CDD" id="cd06433">
    <property type="entry name" value="GT_2_WfgS_like"/>
    <property type="match status" value="1"/>
</dbReference>
<dbReference type="GO" id="GO:0016758">
    <property type="term" value="F:hexosyltransferase activity"/>
    <property type="evidence" value="ECO:0007669"/>
    <property type="project" value="UniProtKB-ARBA"/>
</dbReference>
<dbReference type="Gene3D" id="3.90.550.10">
    <property type="entry name" value="Spore Coat Polysaccharide Biosynthesis Protein SpsA, Chain A"/>
    <property type="match status" value="1"/>
</dbReference>
<dbReference type="InterPro" id="IPR001173">
    <property type="entry name" value="Glyco_trans_2-like"/>
</dbReference>
<feature type="transmembrane region" description="Helical" evidence="1">
    <location>
        <begin position="230"/>
        <end position="249"/>
    </location>
</feature>
<dbReference type="PANTHER" id="PTHR22916">
    <property type="entry name" value="GLYCOSYLTRANSFERASE"/>
    <property type="match status" value="1"/>
</dbReference>
<feature type="domain" description="Glycosyltransferase 2-like" evidence="2">
    <location>
        <begin position="16"/>
        <end position="167"/>
    </location>
</feature>
<dbReference type="SUPFAM" id="SSF53448">
    <property type="entry name" value="Nucleotide-diphospho-sugar transferases"/>
    <property type="match status" value="1"/>
</dbReference>
<proteinExistence type="predicted"/>
<keyword evidence="1" id="KW-1133">Transmembrane helix</keyword>
<sequence>MYTQNNIIKNQSPVLSVITIVYNGEHFIERTIKSVINQSYANIEYIIVDGASKDSTLSIVKNFEKHIAFWSSESDKGIYDAMNKGLKQATGDYVLFMNAGDQFYDTETVEKVFASNSNADIYYGDALIVDDENNGLGLRRLRPPQQLNWKSFRMGMLVCHQSFIVRRSLAPLYNLNYKIAADIDWCISCLKASSKIENTQLIICRYLSGGTSWQNQKRALRERFDIMKKYYGVITVISSHLAITARFIGQKLKGEKRTN</sequence>
<dbReference type="InterPro" id="IPR029044">
    <property type="entry name" value="Nucleotide-diphossugar_trans"/>
</dbReference>
<evidence type="ECO:0000313" key="4">
    <source>
        <dbReference type="Proteomes" id="UP000236893"/>
    </source>
</evidence>
<dbReference type="Proteomes" id="UP000236893">
    <property type="component" value="Unassembled WGS sequence"/>
</dbReference>
<evidence type="ECO:0000256" key="1">
    <source>
        <dbReference type="SAM" id="Phobius"/>
    </source>
</evidence>
<gene>
    <name evidence="3" type="ORF">C3K47_01035</name>
</gene>
<dbReference type="AlphaFoldDB" id="A0A2S5A937"/>
<keyword evidence="4" id="KW-1185">Reference proteome</keyword>
<keyword evidence="1" id="KW-0472">Membrane</keyword>
<keyword evidence="1" id="KW-0812">Transmembrane</keyword>
<evidence type="ECO:0000259" key="2">
    <source>
        <dbReference type="Pfam" id="PF00535"/>
    </source>
</evidence>
<organism evidence="3 4">
    <name type="scientific">Solitalea longa</name>
    <dbReference type="NCBI Taxonomy" id="2079460"/>
    <lineage>
        <taxon>Bacteria</taxon>
        <taxon>Pseudomonadati</taxon>
        <taxon>Bacteroidota</taxon>
        <taxon>Sphingobacteriia</taxon>
        <taxon>Sphingobacteriales</taxon>
        <taxon>Sphingobacteriaceae</taxon>
        <taxon>Solitalea</taxon>
    </lineage>
</organism>
<dbReference type="EMBL" id="PQVF01000001">
    <property type="protein sequence ID" value="POY39111.1"/>
    <property type="molecule type" value="Genomic_DNA"/>
</dbReference>
<reference evidence="3 4" key="1">
    <citation type="submission" date="2018-01" db="EMBL/GenBank/DDBJ databases">
        <authorList>
            <person name="Gaut B.S."/>
            <person name="Morton B.R."/>
            <person name="Clegg M.T."/>
            <person name="Duvall M.R."/>
        </authorList>
    </citation>
    <scope>NUCLEOTIDE SEQUENCE [LARGE SCALE GENOMIC DNA]</scope>
    <source>
        <strain evidence="3 4">HR-AV</strain>
    </source>
</reference>
<accession>A0A2S5A937</accession>
<keyword evidence="3" id="KW-0808">Transferase</keyword>
<dbReference type="OrthoDB" id="9788101at2"/>
<evidence type="ECO:0000313" key="3">
    <source>
        <dbReference type="EMBL" id="POY39111.1"/>
    </source>
</evidence>
<name>A0A2S5A937_9SPHI</name>
<comment type="caution">
    <text evidence="3">The sequence shown here is derived from an EMBL/GenBank/DDBJ whole genome shotgun (WGS) entry which is preliminary data.</text>
</comment>
<protein>
    <submittedName>
        <fullName evidence="3">Glycosyl transferase</fullName>
    </submittedName>
</protein>
<dbReference type="RefSeq" id="WP_103787214.1">
    <property type="nucleotide sequence ID" value="NZ_PQVF01000001.1"/>
</dbReference>
<dbReference type="Pfam" id="PF00535">
    <property type="entry name" value="Glycos_transf_2"/>
    <property type="match status" value="1"/>
</dbReference>